<protein>
    <submittedName>
        <fullName evidence="1">Unannotated protein</fullName>
    </submittedName>
</protein>
<name>A0A6J6M9Y6_9ZZZZ</name>
<organism evidence="1">
    <name type="scientific">freshwater metagenome</name>
    <dbReference type="NCBI Taxonomy" id="449393"/>
    <lineage>
        <taxon>unclassified sequences</taxon>
        <taxon>metagenomes</taxon>
        <taxon>ecological metagenomes</taxon>
    </lineage>
</organism>
<gene>
    <name evidence="1" type="ORF">UFOPK2328_00465</name>
</gene>
<dbReference type="AlphaFoldDB" id="A0A6J6M9Y6"/>
<evidence type="ECO:0000313" key="1">
    <source>
        <dbReference type="EMBL" id="CAB4669333.1"/>
    </source>
</evidence>
<proteinExistence type="predicted"/>
<reference evidence="1" key="1">
    <citation type="submission" date="2020-05" db="EMBL/GenBank/DDBJ databases">
        <authorList>
            <person name="Chiriac C."/>
            <person name="Salcher M."/>
            <person name="Ghai R."/>
            <person name="Kavagutti S V."/>
        </authorList>
    </citation>
    <scope>NUCLEOTIDE SEQUENCE</scope>
</reference>
<sequence>MAGNLEDGKSFGVFRRSILRSVEFVLEPELSSQTIEYTRGAIGELLSRQHFPTQARLGYLEPEWSVQQIRVIGVVRGFLFTEHYQNPAVPIASLGLIELDCA</sequence>
<dbReference type="EMBL" id="CAEZWX010000050">
    <property type="protein sequence ID" value="CAB4669333.1"/>
    <property type="molecule type" value="Genomic_DNA"/>
</dbReference>
<accession>A0A6J6M9Y6</accession>